<dbReference type="RefSeq" id="WP_283371731.1">
    <property type="nucleotide sequence ID" value="NZ_JASHID010000022.1"/>
</dbReference>
<protein>
    <recommendedName>
        <fullName evidence="3">Capsule assembly protein Wzi</fullName>
    </recommendedName>
</protein>
<sequence>MSHFYYITHLQRIGYLVMFFCTILNLPIRAQNVDIENIAKAKPLVVSGGLTASGIFSAGLPNNDSPFNYFLSGTLNFNILGTVNVPVILNYSNRNISLSQGYSFNQLSFNPTYKWITAHIGTNYMTFSPYTLNGHQFVGGGLELTPTNWKIQLMGGRLLRGQFTDTTTTGPTFERMGYGYKVEYNPGKFTIGTTMFKAYDVANSIPEDKRYYQNSVINPKDNLVMGLNFSTTLFHKLQIVMDYANSVVTKDQGGEYASSSIKSLAGVFHKNNATTESYHAFKSNLNYNIAQTSTILGVGYERIDPNYTTLGGYYFVNDLENYTLMVTQNLLQNKLNISGNVGLQRDDLQNTKASKQSRFIGAMNANLRLENGLSMGLNFSNFQSYRFVNTIYNNITRVPGQPLDSLRFSLISQTIGYNLIKQLKKTETKETTLTFNASYLNSRNKRDNTVDSTSQSHVVTSTASYNINFTKQKAAINLGVNYFGNEFYNSSLRGFGPTVAIRKTFIEKINTNLSFSALTTQSKTNEQSNSFSVMNIMLMANWSPAKGHNLNLSSSVVKNQSSTFLNGNIGYSYSF</sequence>
<dbReference type="EMBL" id="JASHID010000022">
    <property type="protein sequence ID" value="MDI9867019.1"/>
    <property type="molecule type" value="Genomic_DNA"/>
</dbReference>
<evidence type="ECO:0000313" key="1">
    <source>
        <dbReference type="EMBL" id="MDI9867019.1"/>
    </source>
</evidence>
<accession>A0ABT6YTU1</accession>
<evidence type="ECO:0000313" key="2">
    <source>
        <dbReference type="Proteomes" id="UP001236569"/>
    </source>
</evidence>
<gene>
    <name evidence="1" type="ORF">QM480_21950</name>
</gene>
<name>A0ABT6YTU1_9BACT</name>
<comment type="caution">
    <text evidence="1">The sequence shown here is derived from an EMBL/GenBank/DDBJ whole genome shotgun (WGS) entry which is preliminary data.</text>
</comment>
<dbReference type="Proteomes" id="UP001236569">
    <property type="component" value="Unassembled WGS sequence"/>
</dbReference>
<keyword evidence="2" id="KW-1185">Reference proteome</keyword>
<reference evidence="1 2" key="1">
    <citation type="submission" date="2023-05" db="EMBL/GenBank/DDBJ databases">
        <title>Novel species of genus Flectobacillus isolated from stream in China.</title>
        <authorList>
            <person name="Lu H."/>
        </authorList>
    </citation>
    <scope>NUCLEOTIDE SEQUENCE [LARGE SCALE GENOMIC DNA]</scope>
    <source>
        <strain evidence="1 2">DC10W</strain>
    </source>
</reference>
<organism evidence="1 2">
    <name type="scientific">Flectobacillus longus</name>
    <dbReference type="NCBI Taxonomy" id="2984207"/>
    <lineage>
        <taxon>Bacteria</taxon>
        <taxon>Pseudomonadati</taxon>
        <taxon>Bacteroidota</taxon>
        <taxon>Cytophagia</taxon>
        <taxon>Cytophagales</taxon>
        <taxon>Flectobacillaceae</taxon>
        <taxon>Flectobacillus</taxon>
    </lineage>
</organism>
<proteinExistence type="predicted"/>
<evidence type="ECO:0008006" key="3">
    <source>
        <dbReference type="Google" id="ProtNLM"/>
    </source>
</evidence>